<evidence type="ECO:0000256" key="1">
    <source>
        <dbReference type="SAM" id="MobiDB-lite"/>
    </source>
</evidence>
<keyword evidence="2" id="KW-0812">Transmembrane</keyword>
<evidence type="ECO:0000256" key="2">
    <source>
        <dbReference type="SAM" id="Phobius"/>
    </source>
</evidence>
<organism evidence="3 4">
    <name type="scientific">Rubellicoccus peritrichatus</name>
    <dbReference type="NCBI Taxonomy" id="3080537"/>
    <lineage>
        <taxon>Bacteria</taxon>
        <taxon>Pseudomonadati</taxon>
        <taxon>Verrucomicrobiota</taxon>
        <taxon>Opitutia</taxon>
        <taxon>Puniceicoccales</taxon>
        <taxon>Cerasicoccaceae</taxon>
        <taxon>Rubellicoccus</taxon>
    </lineage>
</organism>
<evidence type="ECO:0000313" key="3">
    <source>
        <dbReference type="EMBL" id="WOO41457.1"/>
    </source>
</evidence>
<dbReference type="AlphaFoldDB" id="A0AAQ3LA25"/>
<keyword evidence="4" id="KW-1185">Reference proteome</keyword>
<gene>
    <name evidence="3" type="ORF">RZN69_00045</name>
</gene>
<name>A0AAQ3LA25_9BACT</name>
<protein>
    <submittedName>
        <fullName evidence="3">Uncharacterized protein</fullName>
    </submittedName>
</protein>
<dbReference type="RefSeq" id="WP_317833941.1">
    <property type="nucleotide sequence ID" value="NZ_CP136920.1"/>
</dbReference>
<sequence length="277" mass="31029">MNPFKLITKPFGCLCSLIGGIILFCILLLILGVALFNRLFPGIVEEYVEIRGGFPVRIDEANWDLLGSAFDIEDVVVENPPNFPEKDFLHIRSLTMEASPNEVLHAINKKETHIKRLELDIERFNWVLTDGGSTNLGLFAKAVEEEAEARTETKTETAAEPATSDQDNTPSGVTVQTWVIRIGTIEVSDYSRGPVQREKIVLNYEREFHDAPGAKTVIEAVAKDMASYRLEPVITRLLASIFMIPDVSKLAGKIESSTDWLEKQTDSFRNVFDEAQE</sequence>
<evidence type="ECO:0000313" key="4">
    <source>
        <dbReference type="Proteomes" id="UP001304300"/>
    </source>
</evidence>
<proteinExistence type="predicted"/>
<feature type="transmembrane region" description="Helical" evidence="2">
    <location>
        <begin position="12"/>
        <end position="36"/>
    </location>
</feature>
<dbReference type="KEGG" id="puo:RZN69_00045"/>
<feature type="region of interest" description="Disordered" evidence="1">
    <location>
        <begin position="147"/>
        <end position="171"/>
    </location>
</feature>
<dbReference type="Proteomes" id="UP001304300">
    <property type="component" value="Chromosome"/>
</dbReference>
<reference evidence="3 4" key="1">
    <citation type="submission" date="2023-10" db="EMBL/GenBank/DDBJ databases">
        <title>Rubellicoccus peritrichatus gen. nov., sp. nov., isolated from an algae of coral reef tank.</title>
        <authorList>
            <person name="Luo J."/>
        </authorList>
    </citation>
    <scope>NUCLEOTIDE SEQUENCE [LARGE SCALE GENOMIC DNA]</scope>
    <source>
        <strain evidence="3 4">CR14</strain>
    </source>
</reference>
<keyword evidence="2" id="KW-0472">Membrane</keyword>
<keyword evidence="2" id="KW-1133">Transmembrane helix</keyword>
<accession>A0AAQ3LA25</accession>
<feature type="compositionally biased region" description="Basic and acidic residues" evidence="1">
    <location>
        <begin position="147"/>
        <end position="157"/>
    </location>
</feature>
<dbReference type="EMBL" id="CP136920">
    <property type="protein sequence ID" value="WOO41457.1"/>
    <property type="molecule type" value="Genomic_DNA"/>
</dbReference>